<accession>A0A9W6Z3L5</accession>
<proteinExistence type="predicted"/>
<protein>
    <submittedName>
        <fullName evidence="2">Uncharacterized protein</fullName>
    </submittedName>
</protein>
<reference evidence="2" key="1">
    <citation type="submission" date="2022-07" db="EMBL/GenBank/DDBJ databases">
        <title>Genome analysis of Parmales, a sister group of diatoms, reveals the evolutionary specialization of diatoms from phago-mixotrophs to photoautotrophs.</title>
        <authorList>
            <person name="Ban H."/>
            <person name="Sato S."/>
            <person name="Yoshikawa S."/>
            <person name="Kazumasa Y."/>
            <person name="Nakamura Y."/>
            <person name="Ichinomiya M."/>
            <person name="Saitoh K."/>
            <person name="Sato N."/>
            <person name="Blanc-Mathieu R."/>
            <person name="Endo H."/>
            <person name="Kuwata A."/>
            <person name="Ogata H."/>
        </authorList>
    </citation>
    <scope>NUCLEOTIDE SEQUENCE</scope>
</reference>
<dbReference type="OrthoDB" id="10396948at2759"/>
<evidence type="ECO:0000256" key="1">
    <source>
        <dbReference type="SAM" id="SignalP"/>
    </source>
</evidence>
<feature type="chain" id="PRO_5040882473" evidence="1">
    <location>
        <begin position="25"/>
        <end position="286"/>
    </location>
</feature>
<dbReference type="Proteomes" id="UP001165082">
    <property type="component" value="Unassembled WGS sequence"/>
</dbReference>
<evidence type="ECO:0000313" key="2">
    <source>
        <dbReference type="EMBL" id="GMH46664.1"/>
    </source>
</evidence>
<dbReference type="EMBL" id="BRXZ01000531">
    <property type="protein sequence ID" value="GMH46664.1"/>
    <property type="molecule type" value="Genomic_DNA"/>
</dbReference>
<sequence length="286" mass="30153">MTPSISILHNLLLLLLLLPSPLFSLSLPTLSPTFDVPSPNVFTFPKSPPLQSSPFSSHLCLPTSFGPPGSGILIDQCEVSMLPSLPPSTKIKAIVLTSKAGLLSPKLDPSHTPQEMLASTNPSNQPLLHLSNSLSSPLIIIHRHDVPPWLRMVPGLNLHVLDGYGPWSLSLSPSGSAVCSPSSPSYGCGFVFLHHCPGFTLGSVVVSVPGDGLAFTGNAVPVTERLDGGGVISEMKSVGRAMESLGGIRGWKGVGRIVTSREGAREVGGWEEFVDGKVGVLERFSE</sequence>
<dbReference type="AlphaFoldDB" id="A0A9W6Z3L5"/>
<comment type="caution">
    <text evidence="2">The sequence shown here is derived from an EMBL/GenBank/DDBJ whole genome shotgun (WGS) entry which is preliminary data.</text>
</comment>
<feature type="signal peptide" evidence="1">
    <location>
        <begin position="1"/>
        <end position="24"/>
    </location>
</feature>
<evidence type="ECO:0000313" key="3">
    <source>
        <dbReference type="Proteomes" id="UP001165082"/>
    </source>
</evidence>
<keyword evidence="1" id="KW-0732">Signal</keyword>
<keyword evidence="3" id="KW-1185">Reference proteome</keyword>
<gene>
    <name evidence="2" type="ORF">TrRE_jg13341</name>
</gene>
<name>A0A9W6Z3L5_9STRA</name>
<organism evidence="2 3">
    <name type="scientific">Triparma retinervis</name>
    <dbReference type="NCBI Taxonomy" id="2557542"/>
    <lineage>
        <taxon>Eukaryota</taxon>
        <taxon>Sar</taxon>
        <taxon>Stramenopiles</taxon>
        <taxon>Ochrophyta</taxon>
        <taxon>Bolidophyceae</taxon>
        <taxon>Parmales</taxon>
        <taxon>Triparmaceae</taxon>
        <taxon>Triparma</taxon>
    </lineage>
</organism>